<name>A0A0E9TGC1_ANGAN</name>
<dbReference type="EMBL" id="GBXM01056627">
    <property type="protein sequence ID" value="JAH51950.1"/>
    <property type="molecule type" value="Transcribed_RNA"/>
</dbReference>
<proteinExistence type="predicted"/>
<protein>
    <submittedName>
        <fullName evidence="1">Uncharacterized protein</fullName>
    </submittedName>
</protein>
<reference evidence="1" key="1">
    <citation type="submission" date="2014-11" db="EMBL/GenBank/DDBJ databases">
        <authorList>
            <person name="Amaro Gonzalez C."/>
        </authorList>
    </citation>
    <scope>NUCLEOTIDE SEQUENCE</scope>
</reference>
<evidence type="ECO:0000313" key="1">
    <source>
        <dbReference type="EMBL" id="JAH51950.1"/>
    </source>
</evidence>
<accession>A0A0E9TGC1</accession>
<reference evidence="1" key="2">
    <citation type="journal article" date="2015" name="Fish Shellfish Immunol.">
        <title>Early steps in the European eel (Anguilla anguilla)-Vibrio vulnificus interaction in the gills: Role of the RtxA13 toxin.</title>
        <authorList>
            <person name="Callol A."/>
            <person name="Pajuelo D."/>
            <person name="Ebbesson L."/>
            <person name="Teles M."/>
            <person name="MacKenzie S."/>
            <person name="Amaro C."/>
        </authorList>
    </citation>
    <scope>NUCLEOTIDE SEQUENCE</scope>
</reference>
<sequence length="24" mass="2786">MVGFITKKPHGIRVVNADQKVDFW</sequence>
<organism evidence="1">
    <name type="scientific">Anguilla anguilla</name>
    <name type="common">European freshwater eel</name>
    <name type="synonym">Muraena anguilla</name>
    <dbReference type="NCBI Taxonomy" id="7936"/>
    <lineage>
        <taxon>Eukaryota</taxon>
        <taxon>Metazoa</taxon>
        <taxon>Chordata</taxon>
        <taxon>Craniata</taxon>
        <taxon>Vertebrata</taxon>
        <taxon>Euteleostomi</taxon>
        <taxon>Actinopterygii</taxon>
        <taxon>Neopterygii</taxon>
        <taxon>Teleostei</taxon>
        <taxon>Anguilliformes</taxon>
        <taxon>Anguillidae</taxon>
        <taxon>Anguilla</taxon>
    </lineage>
</organism>
<dbReference type="AlphaFoldDB" id="A0A0E9TGC1"/>